<feature type="region of interest" description="Disordered" evidence="1">
    <location>
        <begin position="53"/>
        <end position="100"/>
    </location>
</feature>
<dbReference type="InterPro" id="IPR027417">
    <property type="entry name" value="P-loop_NTPase"/>
</dbReference>
<dbReference type="EMBL" id="JBHSZH010000004">
    <property type="protein sequence ID" value="MFC7079427.1"/>
    <property type="molecule type" value="Genomic_DNA"/>
</dbReference>
<dbReference type="GO" id="GO:0005524">
    <property type="term" value="F:ATP binding"/>
    <property type="evidence" value="ECO:0007669"/>
    <property type="project" value="UniProtKB-KW"/>
</dbReference>
<dbReference type="RefSeq" id="WP_382209019.1">
    <property type="nucleotide sequence ID" value="NZ_JBHSZH010000004.1"/>
</dbReference>
<feature type="region of interest" description="Disordered" evidence="1">
    <location>
        <begin position="1"/>
        <end position="20"/>
    </location>
</feature>
<feature type="compositionally biased region" description="Basic and acidic residues" evidence="1">
    <location>
        <begin position="56"/>
        <end position="74"/>
    </location>
</feature>
<gene>
    <name evidence="2" type="ORF">ACFQJ6_03925</name>
</gene>
<evidence type="ECO:0000256" key="1">
    <source>
        <dbReference type="SAM" id="MobiDB-lite"/>
    </source>
</evidence>
<dbReference type="SUPFAM" id="SSF52540">
    <property type="entry name" value="P-loop containing nucleoside triphosphate hydrolases"/>
    <property type="match status" value="1"/>
</dbReference>
<name>A0ABD5WJV0_9EURY</name>
<sequence length="100" mass="10964">MRDRREVETHASQATVPEDNDGVRLRTIHSAKGLEFPIVVVPEVGREFNFGSGVDDDGKVYQGDSRRGGDRTNSRIEGSIAERPVRVNGHPRAVGAEAPR</sequence>
<accession>A0ABD5WJV0</accession>
<dbReference type="Gene3D" id="3.40.50.300">
    <property type="entry name" value="P-loop containing nucleotide triphosphate hydrolases"/>
    <property type="match status" value="1"/>
</dbReference>
<keyword evidence="2" id="KW-0269">Exonuclease</keyword>
<dbReference type="GO" id="GO:0004527">
    <property type="term" value="F:exonuclease activity"/>
    <property type="evidence" value="ECO:0007669"/>
    <property type="project" value="UniProtKB-KW"/>
</dbReference>
<keyword evidence="2" id="KW-0540">Nuclease</keyword>
<evidence type="ECO:0000313" key="2">
    <source>
        <dbReference type="EMBL" id="MFC7079427.1"/>
    </source>
</evidence>
<dbReference type="AlphaFoldDB" id="A0ABD5WJV0"/>
<comment type="caution">
    <text evidence="2">The sequence shown here is derived from an EMBL/GenBank/DDBJ whole genome shotgun (WGS) entry which is preliminary data.</text>
</comment>
<proteinExistence type="predicted"/>
<keyword evidence="2" id="KW-0378">Hydrolase</keyword>
<organism evidence="2 3">
    <name type="scientific">Halorussus caseinilyticus</name>
    <dbReference type="NCBI Taxonomy" id="3034025"/>
    <lineage>
        <taxon>Archaea</taxon>
        <taxon>Methanobacteriati</taxon>
        <taxon>Methanobacteriota</taxon>
        <taxon>Stenosarchaea group</taxon>
        <taxon>Halobacteria</taxon>
        <taxon>Halobacteriales</taxon>
        <taxon>Haladaptataceae</taxon>
        <taxon>Halorussus</taxon>
    </lineage>
</organism>
<reference evidence="2 3" key="1">
    <citation type="journal article" date="2019" name="Int. J. Syst. Evol. Microbiol.">
        <title>The Global Catalogue of Microorganisms (GCM) 10K type strain sequencing project: providing services to taxonomists for standard genome sequencing and annotation.</title>
        <authorList>
            <consortium name="The Broad Institute Genomics Platform"/>
            <consortium name="The Broad Institute Genome Sequencing Center for Infectious Disease"/>
            <person name="Wu L."/>
            <person name="Ma J."/>
        </authorList>
    </citation>
    <scope>NUCLEOTIDE SEQUENCE [LARGE SCALE GENOMIC DNA]</scope>
    <source>
        <strain evidence="2 3">DT72</strain>
    </source>
</reference>
<keyword evidence="3" id="KW-1185">Reference proteome</keyword>
<protein>
    <submittedName>
        <fullName evidence="2">3'-5' exonuclease</fullName>
    </submittedName>
</protein>
<dbReference type="Proteomes" id="UP001596407">
    <property type="component" value="Unassembled WGS sequence"/>
</dbReference>
<dbReference type="GO" id="GO:0004386">
    <property type="term" value="F:helicase activity"/>
    <property type="evidence" value="ECO:0007669"/>
    <property type="project" value="UniProtKB-KW"/>
</dbReference>
<evidence type="ECO:0000313" key="3">
    <source>
        <dbReference type="Proteomes" id="UP001596407"/>
    </source>
</evidence>